<name>A0A1G4G4W9_9BACT</name>
<sequence>MKNENNSQNKNACFPVVGGTANNRETDLEINLKWYTFGLKYRYTFGVK</sequence>
<accession>A0A1G4G4W9</accession>
<gene>
    <name evidence="1" type="ORF">ING2E5A_0676</name>
</gene>
<dbReference type="AlphaFoldDB" id="A0A1G4G4W9"/>
<proteinExistence type="predicted"/>
<dbReference type="STRING" id="1642646.ING2E5A_0676"/>
<reference evidence="1 2" key="1">
    <citation type="submission" date="2016-08" db="EMBL/GenBank/DDBJ databases">
        <authorList>
            <person name="Seilhamer J.J."/>
        </authorList>
    </citation>
    <scope>NUCLEOTIDE SEQUENCE [LARGE SCALE GENOMIC DNA]</scope>
    <source>
        <strain evidence="1">ING2-E5A</strain>
    </source>
</reference>
<dbReference type="Proteomes" id="UP000178485">
    <property type="component" value="Chromosome i"/>
</dbReference>
<evidence type="ECO:0000313" key="1">
    <source>
        <dbReference type="EMBL" id="SCM56004.1"/>
    </source>
</evidence>
<organism evidence="1 2">
    <name type="scientific">Petrimonas mucosa</name>
    <dbReference type="NCBI Taxonomy" id="1642646"/>
    <lineage>
        <taxon>Bacteria</taxon>
        <taxon>Pseudomonadati</taxon>
        <taxon>Bacteroidota</taxon>
        <taxon>Bacteroidia</taxon>
        <taxon>Bacteroidales</taxon>
        <taxon>Dysgonomonadaceae</taxon>
        <taxon>Petrimonas</taxon>
    </lineage>
</organism>
<protein>
    <submittedName>
        <fullName evidence="1">Uncharacterized protein</fullName>
    </submittedName>
</protein>
<evidence type="ECO:0000313" key="2">
    <source>
        <dbReference type="Proteomes" id="UP000178485"/>
    </source>
</evidence>
<dbReference type="EMBL" id="LT608328">
    <property type="protein sequence ID" value="SCM56004.1"/>
    <property type="molecule type" value="Genomic_DNA"/>
</dbReference>
<dbReference type="KEGG" id="pmuc:ING2E5A_0676"/>
<keyword evidence="2" id="KW-1185">Reference proteome</keyword>